<feature type="region of interest" description="Disordered" evidence="10">
    <location>
        <begin position="455"/>
        <end position="495"/>
    </location>
</feature>
<dbReference type="SUPFAM" id="SSF111352">
    <property type="entry name" value="Ammonium transporter"/>
    <property type="match status" value="1"/>
</dbReference>
<dbReference type="Gene3D" id="1.10.3430.10">
    <property type="entry name" value="Ammonium transporter AmtB like domains"/>
    <property type="match status" value="1"/>
</dbReference>
<feature type="transmembrane region" description="Helical" evidence="9">
    <location>
        <begin position="299"/>
        <end position="315"/>
    </location>
</feature>
<dbReference type="PANTHER" id="PTHR43029:SF10">
    <property type="entry name" value="AMMONIUM TRANSPORTER MEP2"/>
    <property type="match status" value="1"/>
</dbReference>
<dbReference type="InterPro" id="IPR029020">
    <property type="entry name" value="Ammonium/urea_transptr"/>
</dbReference>
<reference evidence="13" key="1">
    <citation type="journal article" date="2019" name="Int. J. Syst. Evol. Microbiol.">
        <title>The Global Catalogue of Microorganisms (GCM) 10K type strain sequencing project: providing services to taxonomists for standard genome sequencing and annotation.</title>
        <authorList>
            <consortium name="The Broad Institute Genomics Platform"/>
            <consortium name="The Broad Institute Genome Sequencing Center for Infectious Disease"/>
            <person name="Wu L."/>
            <person name="Ma J."/>
        </authorList>
    </citation>
    <scope>NUCLEOTIDE SEQUENCE [LARGE SCALE GENOMIC DNA]</scope>
    <source>
        <strain evidence="13">JCM 18542</strain>
    </source>
</reference>
<comment type="caution">
    <text evidence="12">The sequence shown here is derived from an EMBL/GenBank/DDBJ whole genome shotgun (WGS) entry which is preliminary data.</text>
</comment>
<feature type="transmembrane region" description="Helical" evidence="9">
    <location>
        <begin position="353"/>
        <end position="376"/>
    </location>
</feature>
<keyword evidence="3 9" id="KW-0813">Transport</keyword>
<comment type="similarity">
    <text evidence="2 9">Belongs to the ammonia transporter channel (TC 1.A.11.2) family.</text>
</comment>
<evidence type="ECO:0000256" key="4">
    <source>
        <dbReference type="ARBA" id="ARBA00022692"/>
    </source>
</evidence>
<name>A0ABP9CSD0_9ACTN</name>
<dbReference type="InterPro" id="IPR024041">
    <property type="entry name" value="NH4_transpt_AmtB-like_dom"/>
</dbReference>
<feature type="transmembrane region" description="Helical" evidence="9">
    <location>
        <begin position="201"/>
        <end position="224"/>
    </location>
</feature>
<feature type="domain" description="Ammonium transporter AmtB-like" evidence="11">
    <location>
        <begin position="36"/>
        <end position="444"/>
    </location>
</feature>
<dbReference type="Pfam" id="PF00909">
    <property type="entry name" value="Ammonium_transp"/>
    <property type="match status" value="1"/>
</dbReference>
<evidence type="ECO:0000256" key="6">
    <source>
        <dbReference type="ARBA" id="ARBA00023136"/>
    </source>
</evidence>
<protein>
    <recommendedName>
        <fullName evidence="8 9">Ammonium transporter</fullName>
    </recommendedName>
</protein>
<evidence type="ECO:0000256" key="9">
    <source>
        <dbReference type="RuleBase" id="RU362002"/>
    </source>
</evidence>
<dbReference type="EMBL" id="BAABKQ010000001">
    <property type="protein sequence ID" value="GAA4816368.1"/>
    <property type="molecule type" value="Genomic_DNA"/>
</dbReference>
<feature type="transmembrane region" description="Helical" evidence="9">
    <location>
        <begin position="68"/>
        <end position="92"/>
    </location>
</feature>
<sequence>MVRVSKMTGSGWEAVAPDGVVLQALGAGVPDPGNTAWVLISAGLVMLMTPGLAFFYGGMVRARSVLNMIMMSFSALGVVGVLWVLFGFSAVFGDSLGGVIGDPFDFAALGGILPEGAGNAPLVGTIPAAAFVIFQLMFASITVALISGAVADRMKFSAWLVFAGIWAVLVYFPVAHWVFAADGLVSDEGGWIISDLHAIDFAGGTAVHINAGVAALVLATVLGVRRGWRTHPSRPHNLTLVMVGVALLWFGWIGFNSGSALAADGAAASVLVMTIVAACAGMLAWLVVERVRDGHHTTLGAASGVVAGLVGITPACASVDVVGALVIGVASGAACALAVGVKFRLGYDDSLDVVGVHLVGGLIGTLLVGLFATSAAPTGVDGLFYGGGADQLWRQAVGAAAVMAYAAVATTVIALAVRACMGLRVDPEDEIAGIDLSQHAESAYDWGRAAGRQVSGPGHAGIGHSAAESGVRDAEPAAAGQDREYAVTGGRRGPS</sequence>
<feature type="transmembrane region" description="Helical" evidence="9">
    <location>
        <begin position="236"/>
        <end position="255"/>
    </location>
</feature>
<evidence type="ECO:0000259" key="11">
    <source>
        <dbReference type="Pfam" id="PF00909"/>
    </source>
</evidence>
<feature type="transmembrane region" description="Helical" evidence="9">
    <location>
        <begin position="128"/>
        <end position="151"/>
    </location>
</feature>
<evidence type="ECO:0000256" key="1">
    <source>
        <dbReference type="ARBA" id="ARBA00004141"/>
    </source>
</evidence>
<dbReference type="PANTHER" id="PTHR43029">
    <property type="entry name" value="AMMONIUM TRANSPORTER MEP2"/>
    <property type="match status" value="1"/>
</dbReference>
<evidence type="ECO:0000256" key="2">
    <source>
        <dbReference type="ARBA" id="ARBA00005887"/>
    </source>
</evidence>
<keyword evidence="7 9" id="KW-0924">Ammonia transport</keyword>
<dbReference type="Proteomes" id="UP001500839">
    <property type="component" value="Unassembled WGS sequence"/>
</dbReference>
<dbReference type="InterPro" id="IPR001905">
    <property type="entry name" value="Ammonium_transpt"/>
</dbReference>
<evidence type="ECO:0000256" key="3">
    <source>
        <dbReference type="ARBA" id="ARBA00022448"/>
    </source>
</evidence>
<keyword evidence="5 9" id="KW-1133">Transmembrane helix</keyword>
<feature type="transmembrane region" description="Helical" evidence="9">
    <location>
        <begin position="396"/>
        <end position="417"/>
    </location>
</feature>
<evidence type="ECO:0000256" key="7">
    <source>
        <dbReference type="ARBA" id="ARBA00023177"/>
    </source>
</evidence>
<feature type="compositionally biased region" description="Basic and acidic residues" evidence="10">
    <location>
        <begin position="470"/>
        <end position="485"/>
    </location>
</feature>
<feature type="transmembrane region" description="Helical" evidence="9">
    <location>
        <begin position="321"/>
        <end position="341"/>
    </location>
</feature>
<keyword evidence="13" id="KW-1185">Reference proteome</keyword>
<accession>A0ABP9CSD0</accession>
<dbReference type="NCBIfam" id="TIGR00836">
    <property type="entry name" value="amt"/>
    <property type="match status" value="1"/>
</dbReference>
<keyword evidence="6 9" id="KW-0472">Membrane</keyword>
<evidence type="ECO:0000313" key="13">
    <source>
        <dbReference type="Proteomes" id="UP001500839"/>
    </source>
</evidence>
<feature type="transmembrane region" description="Helical" evidence="9">
    <location>
        <begin position="36"/>
        <end position="56"/>
    </location>
</feature>
<comment type="subcellular location">
    <subcellularLocation>
        <location evidence="9">Cell membrane</location>
        <topology evidence="9">Multi-pass membrane protein</topology>
    </subcellularLocation>
    <subcellularLocation>
        <location evidence="1">Membrane</location>
        <topology evidence="1">Multi-pass membrane protein</topology>
    </subcellularLocation>
</comment>
<evidence type="ECO:0000256" key="10">
    <source>
        <dbReference type="SAM" id="MobiDB-lite"/>
    </source>
</evidence>
<keyword evidence="4 9" id="KW-0812">Transmembrane</keyword>
<feature type="transmembrane region" description="Helical" evidence="9">
    <location>
        <begin position="158"/>
        <end position="181"/>
    </location>
</feature>
<feature type="transmembrane region" description="Helical" evidence="9">
    <location>
        <begin position="267"/>
        <end position="287"/>
    </location>
</feature>
<evidence type="ECO:0000256" key="8">
    <source>
        <dbReference type="ARBA" id="ARBA00050025"/>
    </source>
</evidence>
<evidence type="ECO:0000256" key="5">
    <source>
        <dbReference type="ARBA" id="ARBA00022989"/>
    </source>
</evidence>
<gene>
    <name evidence="12" type="ORF">GCM10023353_23160</name>
</gene>
<organism evidence="12 13">
    <name type="scientific">Tomitella cavernea</name>
    <dbReference type="NCBI Taxonomy" id="1387982"/>
    <lineage>
        <taxon>Bacteria</taxon>
        <taxon>Bacillati</taxon>
        <taxon>Actinomycetota</taxon>
        <taxon>Actinomycetes</taxon>
        <taxon>Mycobacteriales</taxon>
        <taxon>Tomitella</taxon>
    </lineage>
</organism>
<evidence type="ECO:0000313" key="12">
    <source>
        <dbReference type="EMBL" id="GAA4816368.1"/>
    </source>
</evidence>
<proteinExistence type="inferred from homology"/>